<comment type="caution">
    <text evidence="1">The sequence shown here is derived from an EMBL/GenBank/DDBJ whole genome shotgun (WGS) entry which is preliminary data.</text>
</comment>
<dbReference type="EMBL" id="RCBY01000009">
    <property type="protein sequence ID" value="RQH55308.1"/>
    <property type="molecule type" value="Genomic_DNA"/>
</dbReference>
<name>A0A3N6PGS4_9CYAN</name>
<proteinExistence type="predicted"/>
<evidence type="ECO:0008006" key="3">
    <source>
        <dbReference type="Google" id="ProtNLM"/>
    </source>
</evidence>
<dbReference type="Pfam" id="PF20711">
    <property type="entry name" value="DUF6825"/>
    <property type="match status" value="1"/>
</dbReference>
<evidence type="ECO:0000313" key="1">
    <source>
        <dbReference type="EMBL" id="RQH55308.1"/>
    </source>
</evidence>
<sequence>MSKSPLHAFFVGRAIAEGVYEQLENVVTNSLSTLGKFDAEQRENLRSFIEQALERADREAQAENNVSSSSNLNYQPKDLQAIIDDLRAEVAQVRSELQKYRSGSV</sequence>
<dbReference type="PANTHER" id="PTHR35745:SF1">
    <property type="entry name" value="OS04G0513000 PROTEIN"/>
    <property type="match status" value="1"/>
</dbReference>
<dbReference type="AlphaFoldDB" id="A0A3N6PGS4"/>
<reference evidence="1 2" key="1">
    <citation type="journal article" date="2018" name="ACS Chem. Biol.">
        <title>Ketoreductase domain dysfunction expands chemodiversity: malyngamide biosynthesis in the cyanobacterium Okeania hirsuta.</title>
        <authorList>
            <person name="Moss N.A."/>
            <person name="Leao T."/>
            <person name="Rankin M."/>
            <person name="McCullough T.M."/>
            <person name="Qu P."/>
            <person name="Korobeynikov A."/>
            <person name="Smith J.L."/>
            <person name="Gerwick L."/>
            <person name="Gerwick W.H."/>
        </authorList>
    </citation>
    <scope>NUCLEOTIDE SEQUENCE [LARGE SCALE GENOMIC DNA]</scope>
    <source>
        <strain evidence="1 2">PAB10Feb10-1</strain>
    </source>
</reference>
<accession>A0A3N6PGS4</accession>
<dbReference type="GO" id="GO:0010027">
    <property type="term" value="P:thylakoid membrane organization"/>
    <property type="evidence" value="ECO:0007669"/>
    <property type="project" value="InterPro"/>
</dbReference>
<dbReference type="RefSeq" id="WP_124143087.1">
    <property type="nucleotide sequence ID" value="NZ_CAWOKI010000323.1"/>
</dbReference>
<keyword evidence="2" id="KW-1185">Reference proteome</keyword>
<protein>
    <recommendedName>
        <fullName evidence="3">Thylakoid lumen protein</fullName>
    </recommendedName>
</protein>
<dbReference type="OrthoDB" id="531776at2"/>
<organism evidence="1 2">
    <name type="scientific">Okeania hirsuta</name>
    <dbReference type="NCBI Taxonomy" id="1458930"/>
    <lineage>
        <taxon>Bacteria</taxon>
        <taxon>Bacillati</taxon>
        <taxon>Cyanobacteriota</taxon>
        <taxon>Cyanophyceae</taxon>
        <taxon>Oscillatoriophycideae</taxon>
        <taxon>Oscillatoriales</taxon>
        <taxon>Microcoleaceae</taxon>
        <taxon>Okeania</taxon>
    </lineage>
</organism>
<evidence type="ECO:0000313" key="2">
    <source>
        <dbReference type="Proteomes" id="UP000269154"/>
    </source>
</evidence>
<dbReference type="PANTHER" id="PTHR35745">
    <property type="entry name" value="BNACNNG14650D PROTEIN"/>
    <property type="match status" value="1"/>
</dbReference>
<dbReference type="Proteomes" id="UP000269154">
    <property type="component" value="Unassembled WGS sequence"/>
</dbReference>
<gene>
    <name evidence="1" type="ORF">D5R40_03020</name>
</gene>
<dbReference type="InterPro" id="IPR040003">
    <property type="entry name" value="PG18-like"/>
</dbReference>